<proteinExistence type="predicted"/>
<organism evidence="2 3">
    <name type="scientific">candidate division KSB3 bacterium</name>
    <dbReference type="NCBI Taxonomy" id="2044937"/>
    <lineage>
        <taxon>Bacteria</taxon>
        <taxon>candidate division KSB3</taxon>
    </lineage>
</organism>
<keyword evidence="1" id="KW-0812">Transmembrane</keyword>
<dbReference type="InterPro" id="IPR036174">
    <property type="entry name" value="Znf_Sec23_Sec24_sf"/>
</dbReference>
<dbReference type="EMBL" id="PDSK01000096">
    <property type="protein sequence ID" value="PIE33559.1"/>
    <property type="molecule type" value="Genomic_DNA"/>
</dbReference>
<dbReference type="SUPFAM" id="SSF82919">
    <property type="entry name" value="Zn-finger domain of Sec23/24"/>
    <property type="match status" value="1"/>
</dbReference>
<keyword evidence="1" id="KW-0472">Membrane</keyword>
<dbReference type="GO" id="GO:0008270">
    <property type="term" value="F:zinc ion binding"/>
    <property type="evidence" value="ECO:0007669"/>
    <property type="project" value="InterPro"/>
</dbReference>
<dbReference type="GO" id="GO:0006888">
    <property type="term" value="P:endoplasmic reticulum to Golgi vesicle-mediated transport"/>
    <property type="evidence" value="ECO:0007669"/>
    <property type="project" value="InterPro"/>
</dbReference>
<evidence type="ECO:0008006" key="4">
    <source>
        <dbReference type="Google" id="ProtNLM"/>
    </source>
</evidence>
<evidence type="ECO:0000313" key="3">
    <source>
        <dbReference type="Proteomes" id="UP000230821"/>
    </source>
</evidence>
<comment type="caution">
    <text evidence="2">The sequence shown here is derived from an EMBL/GenBank/DDBJ whole genome shotgun (WGS) entry which is preliminary data.</text>
</comment>
<protein>
    <recommendedName>
        <fullName evidence="4">Primosomal protein N' (Replication factor Y)-superfamily II helicase</fullName>
    </recommendedName>
</protein>
<gene>
    <name evidence="2" type="ORF">CSA56_10585</name>
</gene>
<keyword evidence="1" id="KW-1133">Transmembrane helix</keyword>
<dbReference type="PANTHER" id="PTHR37826">
    <property type="entry name" value="FLOTILLIN BAND_7_5 DOMAIN PROTEIN"/>
    <property type="match status" value="1"/>
</dbReference>
<evidence type="ECO:0000313" key="2">
    <source>
        <dbReference type="EMBL" id="PIE33559.1"/>
    </source>
</evidence>
<dbReference type="AlphaFoldDB" id="A0A2G6KFH7"/>
<dbReference type="GO" id="GO:0030127">
    <property type="term" value="C:COPII vesicle coat"/>
    <property type="evidence" value="ECO:0007669"/>
    <property type="project" value="InterPro"/>
</dbReference>
<evidence type="ECO:0000256" key="1">
    <source>
        <dbReference type="SAM" id="Phobius"/>
    </source>
</evidence>
<name>A0A2G6KFH7_9BACT</name>
<reference evidence="2 3" key="1">
    <citation type="submission" date="2017-10" db="EMBL/GenBank/DDBJ databases">
        <title>Novel microbial diversity and functional potential in the marine mammal oral microbiome.</title>
        <authorList>
            <person name="Dudek N.K."/>
            <person name="Sun C.L."/>
            <person name="Burstein D."/>
            <person name="Kantor R.S."/>
            <person name="Aliaga Goltsman D.S."/>
            <person name="Bik E.M."/>
            <person name="Thomas B.C."/>
            <person name="Banfield J.F."/>
            <person name="Relman D.A."/>
        </authorList>
    </citation>
    <scope>NUCLEOTIDE SEQUENCE [LARGE SCALE GENOMIC DNA]</scope>
    <source>
        <strain evidence="2">DOLJORAL78_47_16</strain>
    </source>
</reference>
<dbReference type="GO" id="GO:0006886">
    <property type="term" value="P:intracellular protein transport"/>
    <property type="evidence" value="ECO:0007669"/>
    <property type="project" value="InterPro"/>
</dbReference>
<dbReference type="PANTHER" id="PTHR37826:SF3">
    <property type="entry name" value="J DOMAIN-CONTAINING PROTEIN"/>
    <property type="match status" value="1"/>
</dbReference>
<accession>A0A2G6KFH7</accession>
<sequence>MAQKTFPCKQCGASLQFQAGTDLLICPYCGTENEIVVDRSIEIEEQDFREYLQNAELNAPTVDRIVVKCQACGAETTFDENVVASACAFCGTDIIAQEHSVKKLKPASLLPFNVDKNKSVSLFKQWLSSRWFMPNKVKKFARRGRLKGIYSPYWTYDASTTTHYTGEQGEYYYVTETYVTVEDGKEVTRQRKVRKTRWYPVRGTVHNNFDDVVVVGSTNIPKKLSDKLVPWDLQNLVPYTEDYLSGFLVESYTVDVKTGFEDAKRKMVPAIQAAIYDDIGGDEQRILSMKTDYADITFKHLLLPVWIGAYRFGDRVFQYMVNARTGEVQGERPWSWVKITFAVLLGLLIGSGLYLLLQNVQ</sequence>
<feature type="transmembrane region" description="Helical" evidence="1">
    <location>
        <begin position="334"/>
        <end position="357"/>
    </location>
</feature>
<dbReference type="Proteomes" id="UP000230821">
    <property type="component" value="Unassembled WGS sequence"/>
</dbReference>